<dbReference type="Gene3D" id="3.30.300.20">
    <property type="match status" value="1"/>
</dbReference>
<evidence type="ECO:0000313" key="3">
    <source>
        <dbReference type="Proteomes" id="UP000192674"/>
    </source>
</evidence>
<dbReference type="Proteomes" id="UP000192674">
    <property type="component" value="Unassembled WGS sequence"/>
</dbReference>
<dbReference type="RefSeq" id="WP_084428533.1">
    <property type="nucleotide sequence ID" value="NZ_FWXV01000003.1"/>
</dbReference>
<sequence>MRSKKVEFTGSQGEKLAARLELPDGDIWTYALFAHCFTCGKDVVAASRISRALTEFGIAVLRFDFTGLGGSAGDFANTNFSSNIDDLVLAADHLRAKSSAPTVLIGHSLGGVAVIAAAHRIPEVRAVATIGAPADPAHVLHLIGDSHAEIEDKGEADVVLAGRKFCIRKQFLEDIAEQPQAQRIRNLKAALLVMHSPTDEYVGIENARRIFDAAHHPKSFIALDGANHLLTTREDADYVANVLATWVTRYAVKTDQPEEGRVVVAENGDGPFGQRITVGHHVLTADEPAPVGNDSGPTPYDLLLAALGACTSMTLRMYADRKQWPLKQVSVHLHHSRIHAEDCADCETKTGMLDRIDRRIHIEGDLSPEQRQRLLEIADKCPVHRTLHSEIEIRTTTDSVE</sequence>
<dbReference type="AlphaFoldDB" id="A0A1W2EDW8"/>
<evidence type="ECO:0000313" key="2">
    <source>
        <dbReference type="EMBL" id="SMD07288.1"/>
    </source>
</evidence>
<dbReference type="PANTHER" id="PTHR39624:SF2">
    <property type="entry name" value="OSMC-LIKE PROTEIN"/>
    <property type="match status" value="1"/>
</dbReference>
<dbReference type="OrthoDB" id="9789573at2"/>
<dbReference type="Pfam" id="PF02566">
    <property type="entry name" value="OsmC"/>
    <property type="match status" value="1"/>
</dbReference>
<accession>A0A1W2EDW8</accession>
<dbReference type="InterPro" id="IPR003718">
    <property type="entry name" value="OsmC/Ohr_fam"/>
</dbReference>
<organism evidence="2 3">
    <name type="scientific">Kibdelosporangium aridum</name>
    <dbReference type="NCBI Taxonomy" id="2030"/>
    <lineage>
        <taxon>Bacteria</taxon>
        <taxon>Bacillati</taxon>
        <taxon>Actinomycetota</taxon>
        <taxon>Actinomycetes</taxon>
        <taxon>Pseudonocardiales</taxon>
        <taxon>Pseudonocardiaceae</taxon>
        <taxon>Kibdelosporangium</taxon>
    </lineage>
</organism>
<dbReference type="InterPro" id="IPR036102">
    <property type="entry name" value="OsmC/Ohrsf"/>
</dbReference>
<dbReference type="PANTHER" id="PTHR39624">
    <property type="entry name" value="PROTEIN INVOLVED IN RIMO-MEDIATED BETA-METHYLTHIOLATION OF RIBOSOMAL PROTEIN S12 YCAO"/>
    <property type="match status" value="1"/>
</dbReference>
<proteinExistence type="predicted"/>
<dbReference type="EMBL" id="FWXV01000003">
    <property type="protein sequence ID" value="SMD07288.1"/>
    <property type="molecule type" value="Genomic_DNA"/>
</dbReference>
<dbReference type="InterPro" id="IPR015946">
    <property type="entry name" value="KH_dom-like_a/b"/>
</dbReference>
<feature type="domain" description="Serine aminopeptidase S33" evidence="1">
    <location>
        <begin position="47"/>
        <end position="133"/>
    </location>
</feature>
<protein>
    <submittedName>
        <fullName evidence="2">Putative redox protein</fullName>
    </submittedName>
</protein>
<dbReference type="InterPro" id="IPR022742">
    <property type="entry name" value="Hydrolase_4"/>
</dbReference>
<evidence type="ECO:0000259" key="1">
    <source>
        <dbReference type="Pfam" id="PF12146"/>
    </source>
</evidence>
<keyword evidence="3" id="KW-1185">Reference proteome</keyword>
<dbReference type="ESTHER" id="kibar-a0a1w2edw8">
    <property type="family name" value="Est-OsmC"/>
</dbReference>
<name>A0A1W2EDW8_KIBAR</name>
<dbReference type="SUPFAM" id="SSF53474">
    <property type="entry name" value="alpha/beta-Hydrolases"/>
    <property type="match status" value="1"/>
</dbReference>
<dbReference type="Pfam" id="PF12146">
    <property type="entry name" value="Hydrolase_4"/>
    <property type="match status" value="1"/>
</dbReference>
<gene>
    <name evidence="2" type="ORF">SAMN05661093_04193</name>
</gene>
<dbReference type="Gene3D" id="3.40.50.1820">
    <property type="entry name" value="alpha/beta hydrolase"/>
    <property type="match status" value="1"/>
</dbReference>
<reference evidence="2 3" key="1">
    <citation type="submission" date="2017-04" db="EMBL/GenBank/DDBJ databases">
        <authorList>
            <person name="Afonso C.L."/>
            <person name="Miller P.J."/>
            <person name="Scott M.A."/>
            <person name="Spackman E."/>
            <person name="Goraichik I."/>
            <person name="Dimitrov K.M."/>
            <person name="Suarez D.L."/>
            <person name="Swayne D.E."/>
        </authorList>
    </citation>
    <scope>NUCLEOTIDE SEQUENCE [LARGE SCALE GENOMIC DNA]</scope>
    <source>
        <strain evidence="2 3">DSM 43828</strain>
    </source>
</reference>
<dbReference type="InterPro" id="IPR029058">
    <property type="entry name" value="AB_hydrolase_fold"/>
</dbReference>
<dbReference type="SUPFAM" id="SSF82784">
    <property type="entry name" value="OsmC-like"/>
    <property type="match status" value="1"/>
</dbReference>